<proteinExistence type="predicted"/>
<evidence type="ECO:0000313" key="1">
    <source>
        <dbReference type="EMBL" id="KAJ1187139.1"/>
    </source>
</evidence>
<keyword evidence="2" id="KW-1185">Reference proteome</keyword>
<dbReference type="EMBL" id="JANPWB010000005">
    <property type="protein sequence ID" value="KAJ1187139.1"/>
    <property type="molecule type" value="Genomic_DNA"/>
</dbReference>
<feature type="non-terminal residue" evidence="1">
    <location>
        <position position="1"/>
    </location>
</feature>
<gene>
    <name evidence="1" type="ORF">NDU88_003918</name>
</gene>
<organism evidence="1 2">
    <name type="scientific">Pleurodeles waltl</name>
    <name type="common">Iberian ribbed newt</name>
    <dbReference type="NCBI Taxonomy" id="8319"/>
    <lineage>
        <taxon>Eukaryota</taxon>
        <taxon>Metazoa</taxon>
        <taxon>Chordata</taxon>
        <taxon>Craniata</taxon>
        <taxon>Vertebrata</taxon>
        <taxon>Euteleostomi</taxon>
        <taxon>Amphibia</taxon>
        <taxon>Batrachia</taxon>
        <taxon>Caudata</taxon>
        <taxon>Salamandroidea</taxon>
        <taxon>Salamandridae</taxon>
        <taxon>Pleurodelinae</taxon>
        <taxon>Pleurodeles</taxon>
    </lineage>
</organism>
<accession>A0AAV7UFG1</accession>
<evidence type="ECO:0000313" key="2">
    <source>
        <dbReference type="Proteomes" id="UP001066276"/>
    </source>
</evidence>
<comment type="caution">
    <text evidence="1">The sequence shown here is derived from an EMBL/GenBank/DDBJ whole genome shotgun (WGS) entry which is preliminary data.</text>
</comment>
<protein>
    <submittedName>
        <fullName evidence="1">Uncharacterized protein</fullName>
    </submittedName>
</protein>
<reference evidence="1" key="1">
    <citation type="journal article" date="2022" name="bioRxiv">
        <title>Sequencing and chromosome-scale assembly of the giantPleurodeles waltlgenome.</title>
        <authorList>
            <person name="Brown T."/>
            <person name="Elewa A."/>
            <person name="Iarovenko S."/>
            <person name="Subramanian E."/>
            <person name="Araus A.J."/>
            <person name="Petzold A."/>
            <person name="Susuki M."/>
            <person name="Suzuki K.-i.T."/>
            <person name="Hayashi T."/>
            <person name="Toyoda A."/>
            <person name="Oliveira C."/>
            <person name="Osipova E."/>
            <person name="Leigh N.D."/>
            <person name="Simon A."/>
            <person name="Yun M.H."/>
        </authorList>
    </citation>
    <scope>NUCLEOTIDE SEQUENCE</scope>
    <source>
        <strain evidence="1">20211129_DDA</strain>
        <tissue evidence="1">Liver</tissue>
    </source>
</reference>
<dbReference type="AlphaFoldDB" id="A0AAV7UFG1"/>
<sequence length="69" mass="7438">VQTLVRTGALSICLWKVEQGQFKVGQGEQVGQWDDIRGDPCMAGVLTSYSVFFLDLRPFLRGGSCSAGG</sequence>
<dbReference type="Proteomes" id="UP001066276">
    <property type="component" value="Chromosome 3_1"/>
</dbReference>
<feature type="non-terminal residue" evidence="1">
    <location>
        <position position="69"/>
    </location>
</feature>
<name>A0AAV7UFG1_PLEWA</name>